<evidence type="ECO:0000313" key="6">
    <source>
        <dbReference type="EMBL" id="GAC28754.1"/>
    </source>
</evidence>
<dbReference type="InterPro" id="IPR052028">
    <property type="entry name" value="HipA_Ser/Thr_kinase"/>
</dbReference>
<gene>
    <name evidence="6" type="ORF">GPAL_1893</name>
</gene>
<accession>K6Y7K9</accession>
<dbReference type="Pfam" id="PF07804">
    <property type="entry name" value="HipA_C"/>
    <property type="match status" value="1"/>
</dbReference>
<dbReference type="PANTHER" id="PTHR37419:SF8">
    <property type="entry name" value="TOXIN YJJJ"/>
    <property type="match status" value="1"/>
</dbReference>
<dbReference type="Gene3D" id="1.10.1070.20">
    <property type="match status" value="1"/>
</dbReference>
<dbReference type="GO" id="GO:0004674">
    <property type="term" value="F:protein serine/threonine kinase activity"/>
    <property type="evidence" value="ECO:0007669"/>
    <property type="project" value="TreeGrafter"/>
</dbReference>
<sequence>MSAKNTVNEIKVSLDFGTKRIAVGRLAMRGRKVYFEYERSFIELNLEISPIRLPLQPGLHSFDNTLFEGLPGVFNDSLPDGWGRLLFDRFARTQGILPTDITPLDRLAHIGTHGLGALIYEPDFDLAEQNESICLDKLSAEAQEVLDGESSDVLKHLIALNGSSAGARPKALIGVNEKRDHIIHGVSILSEGYEPWMVKFSSTQDGIDAGAIEYVYALLAKDAGIDMPDVHLFPAEKGHGYFAVKRFDRFGPKRYHMHTACGLLHSDFRTPSLDYEELLTLTGILTRDVREVEKAFRLAAFNVLTHNRDDHSKNFSFLMDEAGLWRLSPAYDLTFSSGPGGEQSTTVMGEGKNPNIEHLLKLAKETNIKRQKAEGILEEVLSCLENWTELSKRYGVSNANIKLIQSKLKNR</sequence>
<dbReference type="InterPro" id="IPR017508">
    <property type="entry name" value="HipA_N1"/>
</dbReference>
<keyword evidence="7" id="KW-1185">Reference proteome</keyword>
<dbReference type="Pfam" id="PF13657">
    <property type="entry name" value="Couple_hipA"/>
    <property type="match status" value="1"/>
</dbReference>
<dbReference type="EMBL" id="BAEQ01000029">
    <property type="protein sequence ID" value="GAC28754.1"/>
    <property type="molecule type" value="Genomic_DNA"/>
</dbReference>
<dbReference type="Proteomes" id="UP000006251">
    <property type="component" value="Unassembled WGS sequence"/>
</dbReference>
<dbReference type="PANTHER" id="PTHR37419">
    <property type="entry name" value="SERINE/THREONINE-PROTEIN KINASE TOXIN HIPA"/>
    <property type="match status" value="1"/>
</dbReference>
<evidence type="ECO:0000256" key="1">
    <source>
        <dbReference type="ARBA" id="ARBA00010164"/>
    </source>
</evidence>
<comment type="caution">
    <text evidence="6">The sequence shown here is derived from an EMBL/GenBank/DDBJ whole genome shotgun (WGS) entry which is preliminary data.</text>
</comment>
<protein>
    <submittedName>
        <fullName evidence="6">HipA domain protein</fullName>
    </submittedName>
</protein>
<dbReference type="STRING" id="1121922.GCA_000428905_01120"/>
<evidence type="ECO:0000256" key="3">
    <source>
        <dbReference type="ARBA" id="ARBA00022777"/>
    </source>
</evidence>
<dbReference type="AlphaFoldDB" id="K6Y7K9"/>
<name>K6Y7K9_9ALTE</name>
<dbReference type="RefSeq" id="WP_006011110.1">
    <property type="nucleotide sequence ID" value="NZ_AUAV01000005.1"/>
</dbReference>
<feature type="domain" description="HipA-like C-terminal" evidence="4">
    <location>
        <begin position="163"/>
        <end position="385"/>
    </location>
</feature>
<evidence type="ECO:0000256" key="2">
    <source>
        <dbReference type="ARBA" id="ARBA00022679"/>
    </source>
</evidence>
<feature type="domain" description="HipA N-terminal subdomain 1" evidence="5">
    <location>
        <begin position="19"/>
        <end position="120"/>
    </location>
</feature>
<evidence type="ECO:0000259" key="4">
    <source>
        <dbReference type="Pfam" id="PF07804"/>
    </source>
</evidence>
<evidence type="ECO:0000259" key="5">
    <source>
        <dbReference type="Pfam" id="PF13657"/>
    </source>
</evidence>
<reference evidence="7" key="1">
    <citation type="journal article" date="2014" name="Environ. Microbiol.">
        <title>Comparative genomics of the marine bacterial genus Glaciecola reveals the high degree of genomic diversity and genomic characteristic for cold adaptation.</title>
        <authorList>
            <person name="Qin Q.L."/>
            <person name="Xie B.B."/>
            <person name="Yu Y."/>
            <person name="Shu Y.L."/>
            <person name="Rong J.C."/>
            <person name="Zhang Y.J."/>
            <person name="Zhao D.L."/>
            <person name="Chen X.L."/>
            <person name="Zhang X.Y."/>
            <person name="Chen B."/>
            <person name="Zhou B.C."/>
            <person name="Zhang Y.Z."/>
        </authorList>
    </citation>
    <scope>NUCLEOTIDE SEQUENCE [LARGE SCALE GENOMIC DNA]</scope>
    <source>
        <strain evidence="7">ACAM 615</strain>
    </source>
</reference>
<dbReference type="OrthoDB" id="9805913at2"/>
<comment type="similarity">
    <text evidence="1">Belongs to the HipA Ser/Thr kinase family.</text>
</comment>
<keyword evidence="3" id="KW-0418">Kinase</keyword>
<dbReference type="GO" id="GO:0005829">
    <property type="term" value="C:cytosol"/>
    <property type="evidence" value="ECO:0007669"/>
    <property type="project" value="TreeGrafter"/>
</dbReference>
<evidence type="ECO:0000313" key="7">
    <source>
        <dbReference type="Proteomes" id="UP000006251"/>
    </source>
</evidence>
<proteinExistence type="inferred from homology"/>
<dbReference type="InterPro" id="IPR012893">
    <property type="entry name" value="HipA-like_C"/>
</dbReference>
<keyword evidence="2" id="KW-0808">Transferase</keyword>
<organism evidence="6 7">
    <name type="scientific">Brumicola pallidula DSM 14239 = ACAM 615</name>
    <dbReference type="NCBI Taxonomy" id="1121922"/>
    <lineage>
        <taxon>Bacteria</taxon>
        <taxon>Pseudomonadati</taxon>
        <taxon>Pseudomonadota</taxon>
        <taxon>Gammaproteobacteria</taxon>
        <taxon>Alteromonadales</taxon>
        <taxon>Alteromonadaceae</taxon>
        <taxon>Brumicola</taxon>
    </lineage>
</organism>